<evidence type="ECO:0000313" key="4">
    <source>
        <dbReference type="Proteomes" id="UP001174136"/>
    </source>
</evidence>
<comment type="caution">
    <text evidence="3">The sequence shown here is derived from an EMBL/GenBank/DDBJ whole genome shotgun (WGS) entry which is preliminary data.</text>
</comment>
<evidence type="ECO:0000313" key="3">
    <source>
        <dbReference type="EMBL" id="KAK0134190.1"/>
    </source>
</evidence>
<dbReference type="Proteomes" id="UP001174136">
    <property type="component" value="Unassembled WGS sequence"/>
</dbReference>
<feature type="region of interest" description="Disordered" evidence="1">
    <location>
        <begin position="1"/>
        <end position="200"/>
    </location>
</feature>
<feature type="transmembrane region" description="Helical" evidence="2">
    <location>
        <begin position="666"/>
        <end position="688"/>
    </location>
</feature>
<reference evidence="3" key="1">
    <citation type="journal article" date="2023" name="Front. Mar. Sci.">
        <title>A new Merluccius polli reference genome to investigate the effects of global change in West African waters.</title>
        <authorList>
            <person name="Mateo J.L."/>
            <person name="Blanco-Fernandez C."/>
            <person name="Garcia-Vazquez E."/>
            <person name="Machado-Schiaffino G."/>
        </authorList>
    </citation>
    <scope>NUCLEOTIDE SEQUENCE</scope>
    <source>
        <strain evidence="3">C29</strain>
        <tissue evidence="3">Fin</tissue>
    </source>
</reference>
<dbReference type="AlphaFoldDB" id="A0AA47M5V5"/>
<gene>
    <name evidence="3" type="ORF">N1851_030253</name>
</gene>
<keyword evidence="2" id="KW-0472">Membrane</keyword>
<sequence length="865" mass="98121">MLSDTEDESPSNREAHTRARYQERGDDDRVRDWTMDPDSLGYRMESRRRGREIEEADQEDNRRDQEREPNTTQDIVPGQRSDRQTWIQGESSLRTWCDMEEEAPRDDREDTHRESQVTGESQTLRLGTRVNRLPPSSVTHHSMATRSRRSDPQGPITSGHPQAMGYTPNPRTSSQFNTPNRDRTTDCPTSRTRPCRPQPYTMEDFMAPLLTDGVGRAVYTPWGHRDMTTLADSLPPLSAGAGAWIRKFEKETSGDNLAIGDVWAIIGRAHGARQTIELERIAGTANLADRTPLDAYRNHLWICLRELFPANTKKAGISNIHIKPEENIYQYIQRAEDLWVDRNDGCPSDSKIGLQMFQQALIKGLKPAVQKTLKMVASLDYMSWEQWVEQLVHHYHLDQEKSSEYEDLKLQLLKMKIKEQADLNKKAKNTQEPSTMMPLATTPPTPQASAPTTSNTTPQVVYQASVPVTPVPNAIPTVVYQVPVPQELSGAAQTVPGLVDTYESWKIWIQEMGNYDELTDPLHCTLHVTYDQDLPYDEPWYDQKNGKLEDLECGDIFLGPEGVGSEVYLTHEQLSWFRLGPDNSFYKAEKYLCIATEVTRYYRGLNACKSWAQASWFTHPGYKEGYYPKGAPWTGVQEQVSMCKEKDVKGWMEDMFGKWRGTIQSVLLMGIVAAAVLIVIGCCCIPCIQGLLNRLITTAVGVPGESGVLQAYVGIEYVPLRPDNGTVERPDLIRLGGGEQAPYTANQLYDEMSPAEQYFVELRANMDAMVLQSLYSLQRKPLTTSYWKGFNAQRTFSGPNLRLMNRNLVAENEPKKFVVSLSKPFMRKPELATPGSDKQLILMERQTQNEVEQAVSFPTIKDFQK</sequence>
<feature type="compositionally biased region" description="Polar residues" evidence="1">
    <location>
        <begin position="169"/>
        <end position="179"/>
    </location>
</feature>
<evidence type="ECO:0000256" key="1">
    <source>
        <dbReference type="SAM" id="MobiDB-lite"/>
    </source>
</evidence>
<accession>A0AA47M5V5</accession>
<organism evidence="3 4">
    <name type="scientific">Merluccius polli</name>
    <name type="common">Benguela hake</name>
    <name type="synonym">Merluccius cadenati</name>
    <dbReference type="NCBI Taxonomy" id="89951"/>
    <lineage>
        <taxon>Eukaryota</taxon>
        <taxon>Metazoa</taxon>
        <taxon>Chordata</taxon>
        <taxon>Craniata</taxon>
        <taxon>Vertebrata</taxon>
        <taxon>Euteleostomi</taxon>
        <taxon>Actinopterygii</taxon>
        <taxon>Neopterygii</taxon>
        <taxon>Teleostei</taxon>
        <taxon>Neoteleostei</taxon>
        <taxon>Acanthomorphata</taxon>
        <taxon>Zeiogadaria</taxon>
        <taxon>Gadariae</taxon>
        <taxon>Gadiformes</taxon>
        <taxon>Gadoidei</taxon>
        <taxon>Merlucciidae</taxon>
        <taxon>Merluccius</taxon>
    </lineage>
</organism>
<feature type="compositionally biased region" description="Basic and acidic residues" evidence="1">
    <location>
        <begin position="10"/>
        <end position="34"/>
    </location>
</feature>
<evidence type="ECO:0000256" key="2">
    <source>
        <dbReference type="SAM" id="Phobius"/>
    </source>
</evidence>
<keyword evidence="4" id="KW-1185">Reference proteome</keyword>
<dbReference type="EMBL" id="JAOPHQ010005728">
    <property type="protein sequence ID" value="KAK0134190.1"/>
    <property type="molecule type" value="Genomic_DNA"/>
</dbReference>
<protein>
    <submittedName>
        <fullName evidence="3">Uncharacterized protein</fullName>
    </submittedName>
</protein>
<feature type="compositionally biased region" description="Basic and acidic residues" evidence="1">
    <location>
        <begin position="44"/>
        <end position="69"/>
    </location>
</feature>
<keyword evidence="2" id="KW-0812">Transmembrane</keyword>
<feature type="compositionally biased region" description="Polar residues" evidence="1">
    <location>
        <begin position="84"/>
        <end position="94"/>
    </location>
</feature>
<feature type="region of interest" description="Disordered" evidence="1">
    <location>
        <begin position="423"/>
        <end position="455"/>
    </location>
</feature>
<feature type="compositionally biased region" description="Basic and acidic residues" evidence="1">
    <location>
        <begin position="105"/>
        <end position="115"/>
    </location>
</feature>
<proteinExistence type="predicted"/>
<feature type="compositionally biased region" description="Polar residues" evidence="1">
    <location>
        <begin position="134"/>
        <end position="145"/>
    </location>
</feature>
<name>A0AA47M5V5_MERPO</name>
<keyword evidence="2" id="KW-1133">Transmembrane helix</keyword>
<feature type="compositionally biased region" description="Polar residues" evidence="1">
    <location>
        <begin position="116"/>
        <end position="125"/>
    </location>
</feature>